<proteinExistence type="predicted"/>
<reference evidence="1" key="2">
    <citation type="journal article" date="2015" name="Fish Shellfish Immunol.">
        <title>Early steps in the European eel (Anguilla anguilla)-Vibrio vulnificus interaction in the gills: Role of the RtxA13 toxin.</title>
        <authorList>
            <person name="Callol A."/>
            <person name="Pajuelo D."/>
            <person name="Ebbesson L."/>
            <person name="Teles M."/>
            <person name="MacKenzie S."/>
            <person name="Amaro C."/>
        </authorList>
    </citation>
    <scope>NUCLEOTIDE SEQUENCE</scope>
</reference>
<protein>
    <submittedName>
        <fullName evidence="1">Uncharacterized protein</fullName>
    </submittedName>
</protein>
<dbReference type="EMBL" id="GBXM01035345">
    <property type="protein sequence ID" value="JAH73232.1"/>
    <property type="molecule type" value="Transcribed_RNA"/>
</dbReference>
<name>A0A0E9V5D7_ANGAN</name>
<reference evidence="1" key="1">
    <citation type="submission" date="2014-11" db="EMBL/GenBank/DDBJ databases">
        <authorList>
            <person name="Amaro Gonzalez C."/>
        </authorList>
    </citation>
    <scope>NUCLEOTIDE SEQUENCE</scope>
</reference>
<evidence type="ECO:0000313" key="1">
    <source>
        <dbReference type="EMBL" id="JAH73232.1"/>
    </source>
</evidence>
<sequence>MGAEVEEEMKQFTEQIFLVSLQFRAWKHVMLFLVVLHCSATKLDLWHAIARLSYSFTYTTVLLPLS</sequence>
<organism evidence="1">
    <name type="scientific">Anguilla anguilla</name>
    <name type="common">European freshwater eel</name>
    <name type="synonym">Muraena anguilla</name>
    <dbReference type="NCBI Taxonomy" id="7936"/>
    <lineage>
        <taxon>Eukaryota</taxon>
        <taxon>Metazoa</taxon>
        <taxon>Chordata</taxon>
        <taxon>Craniata</taxon>
        <taxon>Vertebrata</taxon>
        <taxon>Euteleostomi</taxon>
        <taxon>Actinopterygii</taxon>
        <taxon>Neopterygii</taxon>
        <taxon>Teleostei</taxon>
        <taxon>Anguilliformes</taxon>
        <taxon>Anguillidae</taxon>
        <taxon>Anguilla</taxon>
    </lineage>
</organism>
<dbReference type="AlphaFoldDB" id="A0A0E9V5D7"/>
<accession>A0A0E9V5D7</accession>